<evidence type="ECO:0000313" key="2">
    <source>
        <dbReference type="EMBL" id="QQL44615.1"/>
    </source>
</evidence>
<gene>
    <name evidence="2" type="ORF">G3M56_012090</name>
</gene>
<feature type="region of interest" description="Disordered" evidence="1">
    <location>
        <begin position="167"/>
        <end position="186"/>
    </location>
</feature>
<sequence length="186" mass="20621">MPRKFHYLAAVLAIFTTQAPAEEITLHKFTSKGCDIAWGAEDDFEETSSIGFYKIGEEITKIDDEELRSLEKLHAKAIIHDESMDPLYGPGFSYLAKDSKGDVYHIYLEYVEGHQSLNGFRCRICRLQPIGNVPGVYVNPASTNTPSGGSCFDKTLLNHLIATMKSRAQQDGAGNRDRAGDCSQDL</sequence>
<dbReference type="RefSeq" id="WP_164365744.1">
    <property type="nucleotide sequence ID" value="NZ_CP066776.1"/>
</dbReference>
<evidence type="ECO:0000313" key="3">
    <source>
        <dbReference type="Proteomes" id="UP000475117"/>
    </source>
</evidence>
<protein>
    <submittedName>
        <fullName evidence="2">Uncharacterized protein</fullName>
    </submittedName>
</protein>
<proteinExistence type="predicted"/>
<name>A0A6B3LH50_9BACT</name>
<keyword evidence="3" id="KW-1185">Reference proteome</keyword>
<dbReference type="AlphaFoldDB" id="A0A6B3LH50"/>
<dbReference type="KEGG" id="soa:G3M56_012090"/>
<dbReference type="Proteomes" id="UP000475117">
    <property type="component" value="Chromosome"/>
</dbReference>
<reference evidence="2 3" key="1">
    <citation type="submission" date="2020-12" db="EMBL/GenBank/DDBJ databases">
        <title>Sulforoseuscoccus oceanibium gen. nov., sp. nov., a representative of the phylum Verrucomicrobia with special cytoplasmic membrane, and proposal of Sulforoseuscoccusaceae fam. nov.</title>
        <authorList>
            <person name="Xi F."/>
        </authorList>
    </citation>
    <scope>NUCLEOTIDE SEQUENCE [LARGE SCALE GENOMIC DNA]</scope>
    <source>
        <strain evidence="2 3">T37</strain>
    </source>
</reference>
<evidence type="ECO:0000256" key="1">
    <source>
        <dbReference type="SAM" id="MobiDB-lite"/>
    </source>
</evidence>
<organism evidence="2 3">
    <name type="scientific">Sulfuriroseicoccus oceanibius</name>
    <dbReference type="NCBI Taxonomy" id="2707525"/>
    <lineage>
        <taxon>Bacteria</taxon>
        <taxon>Pseudomonadati</taxon>
        <taxon>Verrucomicrobiota</taxon>
        <taxon>Verrucomicrobiia</taxon>
        <taxon>Verrucomicrobiales</taxon>
        <taxon>Verrucomicrobiaceae</taxon>
        <taxon>Sulfuriroseicoccus</taxon>
    </lineage>
</organism>
<accession>A0A6B3LH50</accession>
<dbReference type="EMBL" id="CP066776">
    <property type="protein sequence ID" value="QQL44615.1"/>
    <property type="molecule type" value="Genomic_DNA"/>
</dbReference>